<dbReference type="RefSeq" id="WP_289836555.1">
    <property type="nucleotide sequence ID" value="NZ_JAUEIF010000009.1"/>
</dbReference>
<accession>A0AAW7JXP6</accession>
<reference evidence="2" key="1">
    <citation type="submission" date="2023-06" db="EMBL/GenBank/DDBJ databases">
        <authorList>
            <person name="Zeman M."/>
            <person name="Kubasova T."/>
            <person name="Jahodarova E."/>
            <person name="Nykrynova M."/>
            <person name="Rychlik I."/>
        </authorList>
    </citation>
    <scope>NUCLEOTIDE SEQUENCE</scope>
    <source>
        <strain evidence="2">ET15</strain>
    </source>
</reference>
<organism evidence="2 3">
    <name type="scientific">Leyella lascolaii</name>
    <dbReference type="NCBI Taxonomy" id="1776379"/>
    <lineage>
        <taxon>Bacteria</taxon>
        <taxon>Pseudomonadati</taxon>
        <taxon>Bacteroidota</taxon>
        <taxon>Bacteroidia</taxon>
        <taxon>Bacteroidales</taxon>
        <taxon>Prevotellaceae</taxon>
        <taxon>Leyella</taxon>
    </lineage>
</organism>
<dbReference type="GO" id="GO:0004519">
    <property type="term" value="F:endonuclease activity"/>
    <property type="evidence" value="ECO:0007669"/>
    <property type="project" value="UniProtKB-KW"/>
</dbReference>
<dbReference type="AlphaFoldDB" id="A0AAW7JXP6"/>
<keyword evidence="2" id="KW-0540">Nuclease</keyword>
<dbReference type="CDD" id="cd00085">
    <property type="entry name" value="HNHc"/>
    <property type="match status" value="1"/>
</dbReference>
<keyword evidence="2" id="KW-0255">Endonuclease</keyword>
<comment type="caution">
    <text evidence="2">The sequence shown here is derived from an EMBL/GenBank/DDBJ whole genome shotgun (WGS) entry which is preliminary data.</text>
</comment>
<dbReference type="Pfam" id="PF01844">
    <property type="entry name" value="HNH"/>
    <property type="match status" value="1"/>
</dbReference>
<dbReference type="GO" id="GO:0003676">
    <property type="term" value="F:nucleic acid binding"/>
    <property type="evidence" value="ECO:0007669"/>
    <property type="project" value="InterPro"/>
</dbReference>
<dbReference type="EMBL" id="JAUEIF010000009">
    <property type="protein sequence ID" value="MDN0025796.1"/>
    <property type="molecule type" value="Genomic_DNA"/>
</dbReference>
<dbReference type="InterPro" id="IPR002711">
    <property type="entry name" value="HNH"/>
</dbReference>
<gene>
    <name evidence="2" type="ORF">QVN84_09745</name>
</gene>
<keyword evidence="2" id="KW-0378">Hydrolase</keyword>
<evidence type="ECO:0000259" key="1">
    <source>
        <dbReference type="Pfam" id="PF01844"/>
    </source>
</evidence>
<dbReference type="Proteomes" id="UP001168478">
    <property type="component" value="Unassembled WGS sequence"/>
</dbReference>
<name>A0AAW7JXP6_9BACT</name>
<sequence length="258" mass="30083">MKETLRAKFLTFLEKDVRIRDAAQREQYVDFAETKLPEFIRQYLDVNYEGLYEMTERTYYERLRRIVYSTAPAKVANSAEDEMYTTVLKHVAGFYNSKSFKGKEKVQLSNAEKVKRNTTPSVTQLPDVAVPSNEPKTDYLQPAENEPLTEGKIRQVSLTIHERNRKYRQICLAEHGYVCAACGMDFEKFYGEIGREFIEVHHLERIADTDGEHEIDPKTDMVPLCSNCHSMIHRKKGGKPFTLDELKQRYKGPKWNEI</sequence>
<evidence type="ECO:0000313" key="3">
    <source>
        <dbReference type="Proteomes" id="UP001168478"/>
    </source>
</evidence>
<reference evidence="2" key="2">
    <citation type="submission" date="2023-08" db="EMBL/GenBank/DDBJ databases">
        <title>Identification and characterization of horizontal gene transfer across gut microbiota members of farm animals based on homology search.</title>
        <authorList>
            <person name="Schwarzerova J."/>
            <person name="Nykrynova M."/>
            <person name="Jureckova K."/>
            <person name="Cejkova D."/>
            <person name="Rychlik I."/>
        </authorList>
    </citation>
    <scope>NUCLEOTIDE SEQUENCE</scope>
    <source>
        <strain evidence="2">ET15</strain>
    </source>
</reference>
<feature type="domain" description="HNH" evidence="1">
    <location>
        <begin position="179"/>
        <end position="234"/>
    </location>
</feature>
<proteinExistence type="predicted"/>
<dbReference type="Gene3D" id="1.10.30.50">
    <property type="match status" value="1"/>
</dbReference>
<dbReference type="GO" id="GO:0008270">
    <property type="term" value="F:zinc ion binding"/>
    <property type="evidence" value="ECO:0007669"/>
    <property type="project" value="InterPro"/>
</dbReference>
<evidence type="ECO:0000313" key="2">
    <source>
        <dbReference type="EMBL" id="MDN0025796.1"/>
    </source>
</evidence>
<dbReference type="InterPro" id="IPR003615">
    <property type="entry name" value="HNH_nuc"/>
</dbReference>
<protein>
    <submittedName>
        <fullName evidence="2">HNH endonuclease</fullName>
    </submittedName>
</protein>